<organism evidence="2 3">
    <name type="scientific">Lyophyllum shimeji</name>
    <name type="common">Hon-shimeji</name>
    <name type="synonym">Tricholoma shimeji</name>
    <dbReference type="NCBI Taxonomy" id="47721"/>
    <lineage>
        <taxon>Eukaryota</taxon>
        <taxon>Fungi</taxon>
        <taxon>Dikarya</taxon>
        <taxon>Basidiomycota</taxon>
        <taxon>Agaricomycotina</taxon>
        <taxon>Agaricomycetes</taxon>
        <taxon>Agaricomycetidae</taxon>
        <taxon>Agaricales</taxon>
        <taxon>Tricholomatineae</taxon>
        <taxon>Lyophyllaceae</taxon>
        <taxon>Lyophyllum</taxon>
    </lineage>
</organism>
<dbReference type="Proteomes" id="UP001063166">
    <property type="component" value="Unassembled WGS sequence"/>
</dbReference>
<comment type="caution">
    <text evidence="2">The sequence shown here is derived from an EMBL/GenBank/DDBJ whole genome shotgun (WGS) entry which is preliminary data.</text>
</comment>
<sequence length="133" mass="15429">MSLDERDLIDHCPFLTTKPVARRVATARSSFPSQTRTSYSRRRHRPSPYPQPQRSLHQLHITHLDPASVQELIEIVRPPSPRHALAAVLNRPQRGLQNHNFEWNGEVERRPVHRMFAMLTNVVQAVKHAILRV</sequence>
<evidence type="ECO:0000256" key="1">
    <source>
        <dbReference type="SAM" id="MobiDB-lite"/>
    </source>
</evidence>
<evidence type="ECO:0000313" key="2">
    <source>
        <dbReference type="EMBL" id="GLB36574.1"/>
    </source>
</evidence>
<proteinExistence type="predicted"/>
<protein>
    <submittedName>
        <fullName evidence="2">Uncharacterized protein</fullName>
    </submittedName>
</protein>
<accession>A0A9P3PJG5</accession>
<gene>
    <name evidence="2" type="ORF">LshimejAT787_0308620</name>
</gene>
<dbReference type="AlphaFoldDB" id="A0A9P3PJG5"/>
<name>A0A9P3PJG5_LYOSH</name>
<dbReference type="EMBL" id="BRPK01000003">
    <property type="protein sequence ID" value="GLB36574.1"/>
    <property type="molecule type" value="Genomic_DNA"/>
</dbReference>
<evidence type="ECO:0000313" key="3">
    <source>
        <dbReference type="Proteomes" id="UP001063166"/>
    </source>
</evidence>
<feature type="region of interest" description="Disordered" evidence="1">
    <location>
        <begin position="25"/>
        <end position="54"/>
    </location>
</feature>
<keyword evidence="3" id="KW-1185">Reference proteome</keyword>
<reference evidence="2" key="1">
    <citation type="submission" date="2022-07" db="EMBL/GenBank/DDBJ databases">
        <title>The genome of Lyophyllum shimeji provides insight into the initial evolution of ectomycorrhizal fungal genome.</title>
        <authorList>
            <person name="Kobayashi Y."/>
            <person name="Shibata T."/>
            <person name="Hirakawa H."/>
            <person name="Shigenobu S."/>
            <person name="Nishiyama T."/>
            <person name="Yamada A."/>
            <person name="Hasebe M."/>
            <person name="Kawaguchi M."/>
        </authorList>
    </citation>
    <scope>NUCLEOTIDE SEQUENCE</scope>
    <source>
        <strain evidence="2">AT787</strain>
    </source>
</reference>